<comment type="caution">
    <text evidence="1">The sequence shown here is derived from an EMBL/GenBank/DDBJ whole genome shotgun (WGS) entry which is preliminary data.</text>
</comment>
<protein>
    <recommendedName>
        <fullName evidence="3">GRAM domain-containing protein</fullName>
    </recommendedName>
</protein>
<name>A0A023BRK6_9FLAO</name>
<evidence type="ECO:0008006" key="3">
    <source>
        <dbReference type="Google" id="ProtNLM"/>
    </source>
</evidence>
<keyword evidence="2" id="KW-1185">Reference proteome</keyword>
<dbReference type="OrthoDB" id="1162941at2"/>
<dbReference type="AlphaFoldDB" id="A0A023BRK6"/>
<dbReference type="eggNOG" id="ENOG5030RB8">
    <property type="taxonomic scope" value="Bacteria"/>
</dbReference>
<dbReference type="EMBL" id="AQRA01000007">
    <property type="protein sequence ID" value="EZH72611.1"/>
    <property type="molecule type" value="Genomic_DNA"/>
</dbReference>
<evidence type="ECO:0000313" key="1">
    <source>
        <dbReference type="EMBL" id="EZH72611.1"/>
    </source>
</evidence>
<dbReference type="Proteomes" id="UP000023541">
    <property type="component" value="Unassembled WGS sequence"/>
</dbReference>
<accession>A0A023BRK6</accession>
<gene>
    <name evidence="1" type="ORF">ATO12_20970</name>
</gene>
<dbReference type="RefSeq" id="WP_034243802.1">
    <property type="nucleotide sequence ID" value="NZ_AQRA01000007.1"/>
</dbReference>
<reference evidence="1 2" key="1">
    <citation type="submission" date="2014-04" db="EMBL/GenBank/DDBJ databases">
        <title>Aquimarina sp. 22II-S11-z7 Genome Sequencing.</title>
        <authorList>
            <person name="Lai Q."/>
        </authorList>
    </citation>
    <scope>NUCLEOTIDE SEQUENCE [LARGE SCALE GENOMIC DNA]</scope>
    <source>
        <strain evidence="1 2">22II-S11-z7</strain>
    </source>
</reference>
<organism evidence="1 2">
    <name type="scientific">Aquimarina atlantica</name>
    <dbReference type="NCBI Taxonomy" id="1317122"/>
    <lineage>
        <taxon>Bacteria</taxon>
        <taxon>Pseudomonadati</taxon>
        <taxon>Bacteroidota</taxon>
        <taxon>Flavobacteriia</taxon>
        <taxon>Flavobacteriales</taxon>
        <taxon>Flavobacteriaceae</taxon>
        <taxon>Aquimarina</taxon>
    </lineage>
</organism>
<proteinExistence type="predicted"/>
<sequence>MKEELVKEGIQKEEKVGYLKSKVNLMQGTLYLTPNRLVLDAHKTGVSGLGLLGSLLKKQVEKKSFGFNLEFKDIQKISQGKHGVTKNVLEVTDQQNETYRIIVKNYEEWENELNQKL</sequence>
<dbReference type="STRING" id="1317122.ATO12_20970"/>
<evidence type="ECO:0000313" key="2">
    <source>
        <dbReference type="Proteomes" id="UP000023541"/>
    </source>
</evidence>